<comment type="caution">
    <text evidence="17">The sequence shown here is derived from an EMBL/GenBank/DDBJ whole genome shotgun (WGS) entry which is preliminary data.</text>
</comment>
<dbReference type="PANTHER" id="PTHR30474:SF2">
    <property type="entry name" value="PEPTIDOGLYCAN GLYCOSYLTRANSFERASE FTSW-RELATED"/>
    <property type="match status" value="1"/>
</dbReference>
<dbReference type="GO" id="GO:0009252">
    <property type="term" value="P:peptidoglycan biosynthetic process"/>
    <property type="evidence" value="ECO:0007669"/>
    <property type="project" value="UniProtKB-KW"/>
</dbReference>
<evidence type="ECO:0000256" key="15">
    <source>
        <dbReference type="ARBA" id="ARBA00049902"/>
    </source>
</evidence>
<dbReference type="EMBL" id="MHLA01000014">
    <property type="protein sequence ID" value="OGY99619.1"/>
    <property type="molecule type" value="Genomic_DNA"/>
</dbReference>
<dbReference type="GO" id="GO:0032153">
    <property type="term" value="C:cell division site"/>
    <property type="evidence" value="ECO:0007669"/>
    <property type="project" value="TreeGrafter"/>
</dbReference>
<dbReference type="EC" id="2.4.99.28" evidence="14"/>
<dbReference type="PROSITE" id="PS00428">
    <property type="entry name" value="FTSW_RODA_SPOVE"/>
    <property type="match status" value="1"/>
</dbReference>
<dbReference type="Proteomes" id="UP000178880">
    <property type="component" value="Unassembled WGS sequence"/>
</dbReference>
<dbReference type="AlphaFoldDB" id="A0A1G2CFV4"/>
<evidence type="ECO:0000256" key="1">
    <source>
        <dbReference type="ARBA" id="ARBA00004141"/>
    </source>
</evidence>
<protein>
    <recommendedName>
        <fullName evidence="12">Probable peptidoglycan glycosyltransferase FtsW</fullName>
        <ecNumber evidence="14">2.4.99.28</ecNumber>
    </recommendedName>
    <alternativeName>
        <fullName evidence="13">Cell division protein FtsW</fullName>
    </alternativeName>
    <alternativeName>
        <fullName evidence="10">Cell wall polymerase</fullName>
    </alternativeName>
    <alternativeName>
        <fullName evidence="9">Peptidoglycan polymerase</fullName>
    </alternativeName>
</protein>
<dbReference type="GO" id="GO:0005886">
    <property type="term" value="C:plasma membrane"/>
    <property type="evidence" value="ECO:0007669"/>
    <property type="project" value="TreeGrafter"/>
</dbReference>
<dbReference type="GO" id="GO:0051301">
    <property type="term" value="P:cell division"/>
    <property type="evidence" value="ECO:0007669"/>
    <property type="project" value="InterPro"/>
</dbReference>
<feature type="transmembrane region" description="Helical" evidence="16">
    <location>
        <begin position="200"/>
        <end position="220"/>
    </location>
</feature>
<evidence type="ECO:0000256" key="5">
    <source>
        <dbReference type="ARBA" id="ARBA00022960"/>
    </source>
</evidence>
<comment type="subcellular location">
    <subcellularLocation>
        <location evidence="1">Membrane</location>
        <topology evidence="1">Multi-pass membrane protein</topology>
    </subcellularLocation>
</comment>
<feature type="transmembrane region" description="Helical" evidence="16">
    <location>
        <begin position="153"/>
        <end position="170"/>
    </location>
</feature>
<comment type="catalytic activity">
    <reaction evidence="15">
        <text>[GlcNAc-(1-&gt;4)-Mur2Ac(oyl-L-Ala-gamma-D-Glu-L-Lys-D-Ala-D-Ala)](n)-di-trans,octa-cis-undecaprenyl diphosphate + beta-D-GlcNAc-(1-&gt;4)-Mur2Ac(oyl-L-Ala-gamma-D-Glu-L-Lys-D-Ala-D-Ala)-di-trans,octa-cis-undecaprenyl diphosphate = [GlcNAc-(1-&gt;4)-Mur2Ac(oyl-L-Ala-gamma-D-Glu-L-Lys-D-Ala-D-Ala)](n+1)-di-trans,octa-cis-undecaprenyl diphosphate + di-trans,octa-cis-undecaprenyl diphosphate + H(+)</text>
        <dbReference type="Rhea" id="RHEA:23708"/>
        <dbReference type="Rhea" id="RHEA-COMP:9602"/>
        <dbReference type="Rhea" id="RHEA-COMP:9603"/>
        <dbReference type="ChEBI" id="CHEBI:15378"/>
        <dbReference type="ChEBI" id="CHEBI:58405"/>
        <dbReference type="ChEBI" id="CHEBI:60033"/>
        <dbReference type="ChEBI" id="CHEBI:78435"/>
        <dbReference type="EC" id="2.4.99.28"/>
    </reaction>
</comment>
<dbReference type="PANTHER" id="PTHR30474">
    <property type="entry name" value="CELL CYCLE PROTEIN"/>
    <property type="match status" value="1"/>
</dbReference>
<feature type="transmembrane region" description="Helical" evidence="16">
    <location>
        <begin position="283"/>
        <end position="304"/>
    </location>
</feature>
<evidence type="ECO:0000256" key="10">
    <source>
        <dbReference type="ARBA" id="ARBA00033270"/>
    </source>
</evidence>
<feature type="transmembrane region" description="Helical" evidence="16">
    <location>
        <begin position="316"/>
        <end position="337"/>
    </location>
</feature>
<keyword evidence="7 16" id="KW-1133">Transmembrane helix</keyword>
<comment type="similarity">
    <text evidence="11">Belongs to the SEDS family. FtsW subfamily.</text>
</comment>
<gene>
    <name evidence="17" type="ORF">A2945_03165</name>
</gene>
<feature type="transmembrane region" description="Helical" evidence="16">
    <location>
        <begin position="176"/>
        <end position="193"/>
    </location>
</feature>
<dbReference type="GO" id="GO:0008360">
    <property type="term" value="P:regulation of cell shape"/>
    <property type="evidence" value="ECO:0007669"/>
    <property type="project" value="UniProtKB-KW"/>
</dbReference>
<keyword evidence="6" id="KW-0573">Peptidoglycan synthesis</keyword>
<keyword evidence="3" id="KW-0808">Transferase</keyword>
<feature type="transmembrane region" description="Helical" evidence="16">
    <location>
        <begin position="84"/>
        <end position="105"/>
    </location>
</feature>
<evidence type="ECO:0000256" key="4">
    <source>
        <dbReference type="ARBA" id="ARBA00022692"/>
    </source>
</evidence>
<evidence type="ECO:0000256" key="6">
    <source>
        <dbReference type="ARBA" id="ARBA00022984"/>
    </source>
</evidence>
<dbReference type="GO" id="GO:0008955">
    <property type="term" value="F:peptidoglycan glycosyltransferase activity"/>
    <property type="evidence" value="ECO:0007669"/>
    <property type="project" value="UniProtKB-EC"/>
</dbReference>
<keyword evidence="4 16" id="KW-0812">Transmembrane</keyword>
<evidence type="ECO:0000256" key="16">
    <source>
        <dbReference type="SAM" id="Phobius"/>
    </source>
</evidence>
<organism evidence="17 18">
    <name type="scientific">Candidatus Liptonbacteria bacterium RIFCSPLOWO2_01_FULL_52_25</name>
    <dbReference type="NCBI Taxonomy" id="1798650"/>
    <lineage>
        <taxon>Bacteria</taxon>
        <taxon>Candidatus Liptoniibacteriota</taxon>
    </lineage>
</organism>
<evidence type="ECO:0000256" key="3">
    <source>
        <dbReference type="ARBA" id="ARBA00022679"/>
    </source>
</evidence>
<dbReference type="InterPro" id="IPR018365">
    <property type="entry name" value="Cell_cycle_FtsW-rel_CS"/>
</dbReference>
<evidence type="ECO:0000256" key="2">
    <source>
        <dbReference type="ARBA" id="ARBA00022676"/>
    </source>
</evidence>
<feature type="transmembrane region" description="Helical" evidence="16">
    <location>
        <begin position="349"/>
        <end position="370"/>
    </location>
</feature>
<accession>A0A1G2CFV4</accession>
<feature type="transmembrane region" description="Helical" evidence="16">
    <location>
        <begin position="20"/>
        <end position="39"/>
    </location>
</feature>
<evidence type="ECO:0000256" key="7">
    <source>
        <dbReference type="ARBA" id="ARBA00022989"/>
    </source>
</evidence>
<evidence type="ECO:0000256" key="8">
    <source>
        <dbReference type="ARBA" id="ARBA00023136"/>
    </source>
</evidence>
<evidence type="ECO:0000256" key="9">
    <source>
        <dbReference type="ARBA" id="ARBA00032370"/>
    </source>
</evidence>
<dbReference type="STRING" id="1798650.A2945_03165"/>
<keyword evidence="8 16" id="KW-0472">Membrane</keyword>
<feature type="transmembrane region" description="Helical" evidence="16">
    <location>
        <begin position="125"/>
        <end position="141"/>
    </location>
</feature>
<evidence type="ECO:0000256" key="14">
    <source>
        <dbReference type="ARBA" id="ARBA00044770"/>
    </source>
</evidence>
<dbReference type="Pfam" id="PF01098">
    <property type="entry name" value="FTSW_RODA_SPOVE"/>
    <property type="match status" value="1"/>
</dbReference>
<dbReference type="InterPro" id="IPR001182">
    <property type="entry name" value="FtsW/RodA"/>
</dbReference>
<sequence length="374" mass="40167">MARIYAGRVGSKSGHRPDYFFLALVFVLTVFGLVMLASASSDLGKIKFNDSYYYIKHQIYYGLVFGVAGFCAAYFFGYQRLKSIALPALLVSIVLLALVFTSFGLEVRSANRWLTLGPISFQPSELMKLTFIVYLAAWFSNPKAKRASSLNEGVLPFGILTGFIAILLLLQPATSTVVILLAAGFAIYFLSGAKWRHMGAMTLLAIVGIGLVILATPYRLKRITGFLNPNDDALGQNYQLNQAQIAIGSGGLLGVGYGQSATKVSYLPTPTDDSIFAVIGEELGFLGAGGLVALFALFTFRVFWLAKNARDQFGKFLLVGLGTVIALQSFVNMASISGLIPLTGVPLPFVSYGGTALAVFLTMSGIVANVSKYS</sequence>
<evidence type="ECO:0000313" key="18">
    <source>
        <dbReference type="Proteomes" id="UP000178880"/>
    </source>
</evidence>
<reference evidence="17 18" key="1">
    <citation type="journal article" date="2016" name="Nat. Commun.">
        <title>Thousands of microbial genomes shed light on interconnected biogeochemical processes in an aquifer system.</title>
        <authorList>
            <person name="Anantharaman K."/>
            <person name="Brown C.T."/>
            <person name="Hug L.A."/>
            <person name="Sharon I."/>
            <person name="Castelle C.J."/>
            <person name="Probst A.J."/>
            <person name="Thomas B.C."/>
            <person name="Singh A."/>
            <person name="Wilkins M.J."/>
            <person name="Karaoz U."/>
            <person name="Brodie E.L."/>
            <person name="Williams K.H."/>
            <person name="Hubbard S.S."/>
            <person name="Banfield J.F."/>
        </authorList>
    </citation>
    <scope>NUCLEOTIDE SEQUENCE [LARGE SCALE GENOMIC DNA]</scope>
</reference>
<name>A0A1G2CFV4_9BACT</name>
<keyword evidence="5" id="KW-0133">Cell shape</keyword>
<evidence type="ECO:0000313" key="17">
    <source>
        <dbReference type="EMBL" id="OGY99619.1"/>
    </source>
</evidence>
<dbReference type="GO" id="GO:0015648">
    <property type="term" value="F:lipid-linked peptidoglycan transporter activity"/>
    <property type="evidence" value="ECO:0007669"/>
    <property type="project" value="TreeGrafter"/>
</dbReference>
<evidence type="ECO:0000256" key="13">
    <source>
        <dbReference type="ARBA" id="ARBA00041418"/>
    </source>
</evidence>
<keyword evidence="2" id="KW-0328">Glycosyltransferase</keyword>
<feature type="transmembrane region" description="Helical" evidence="16">
    <location>
        <begin position="59"/>
        <end position="77"/>
    </location>
</feature>
<proteinExistence type="inferred from homology"/>
<evidence type="ECO:0000256" key="11">
    <source>
        <dbReference type="ARBA" id="ARBA00038053"/>
    </source>
</evidence>
<evidence type="ECO:0000256" key="12">
    <source>
        <dbReference type="ARBA" id="ARBA00041185"/>
    </source>
</evidence>